<evidence type="ECO:0000313" key="8">
    <source>
        <dbReference type="EMBL" id="TPG54821.1"/>
    </source>
</evidence>
<evidence type="ECO:0000256" key="4">
    <source>
        <dbReference type="ARBA" id="ARBA00022989"/>
    </source>
</evidence>
<feature type="transmembrane region" description="Helical" evidence="6">
    <location>
        <begin position="132"/>
        <end position="148"/>
    </location>
</feature>
<feature type="domain" description="Prepilin type IV endopeptidase peptidase" evidence="7">
    <location>
        <begin position="13"/>
        <end position="116"/>
    </location>
</feature>
<organism evidence="8 9">
    <name type="scientific">Sphingomonas glacialis</name>
    <dbReference type="NCBI Taxonomy" id="658225"/>
    <lineage>
        <taxon>Bacteria</taxon>
        <taxon>Pseudomonadati</taxon>
        <taxon>Pseudomonadota</taxon>
        <taxon>Alphaproteobacteria</taxon>
        <taxon>Sphingomonadales</taxon>
        <taxon>Sphingomonadaceae</taxon>
        <taxon>Sphingomonas</taxon>
    </lineage>
</organism>
<comment type="subcellular location">
    <subcellularLocation>
        <location evidence="1">Cell membrane</location>
        <topology evidence="1">Multi-pass membrane protein</topology>
    </subcellularLocation>
</comment>
<keyword evidence="2" id="KW-1003">Cell membrane</keyword>
<keyword evidence="4 6" id="KW-1133">Transmembrane helix</keyword>
<feature type="transmembrane region" description="Helical" evidence="6">
    <location>
        <begin position="101"/>
        <end position="120"/>
    </location>
</feature>
<gene>
    <name evidence="8" type="ORF">EAH76_09395</name>
</gene>
<accession>A0A502FZL4</accession>
<dbReference type="OrthoDB" id="5329005at2"/>
<protein>
    <submittedName>
        <fullName evidence="8">Peptidase</fullName>
    </submittedName>
</protein>
<sequence length="160" mass="17332">MSGDSLATVLLAMLALLLVSAGIQDARTREIANWKNAAIAVLAPFYWWACGLAVWPDMAAQLGIALVVFALFVAAFQFGWMGGGDVKMIGALALWLPLVPLVWMLIVMSLIGGVLTALLMIEHRLRRRTTQIEIPYGVAIAIAALFALREPLFNHFGVIA</sequence>
<keyword evidence="5 6" id="KW-0472">Membrane</keyword>
<dbReference type="AlphaFoldDB" id="A0A502FZL4"/>
<dbReference type="Proteomes" id="UP000319931">
    <property type="component" value="Unassembled WGS sequence"/>
</dbReference>
<feature type="transmembrane region" description="Helical" evidence="6">
    <location>
        <begin position="37"/>
        <end position="55"/>
    </location>
</feature>
<dbReference type="Gene3D" id="1.20.120.1220">
    <property type="match status" value="1"/>
</dbReference>
<feature type="transmembrane region" description="Helical" evidence="6">
    <location>
        <begin position="62"/>
        <end position="81"/>
    </location>
</feature>
<keyword evidence="3 6" id="KW-0812">Transmembrane</keyword>
<dbReference type="GO" id="GO:0005886">
    <property type="term" value="C:plasma membrane"/>
    <property type="evidence" value="ECO:0007669"/>
    <property type="project" value="UniProtKB-SubCell"/>
</dbReference>
<evidence type="ECO:0000256" key="6">
    <source>
        <dbReference type="SAM" id="Phobius"/>
    </source>
</evidence>
<evidence type="ECO:0000313" key="9">
    <source>
        <dbReference type="Proteomes" id="UP000319931"/>
    </source>
</evidence>
<evidence type="ECO:0000256" key="1">
    <source>
        <dbReference type="ARBA" id="ARBA00004651"/>
    </source>
</evidence>
<dbReference type="GO" id="GO:0004190">
    <property type="term" value="F:aspartic-type endopeptidase activity"/>
    <property type="evidence" value="ECO:0007669"/>
    <property type="project" value="InterPro"/>
</dbReference>
<dbReference type="PANTHER" id="PTHR36506:SF1">
    <property type="entry name" value="PREFLAGELLIN PEPTIDASE"/>
    <property type="match status" value="1"/>
</dbReference>
<evidence type="ECO:0000256" key="3">
    <source>
        <dbReference type="ARBA" id="ARBA00022692"/>
    </source>
</evidence>
<keyword evidence="9" id="KW-1185">Reference proteome</keyword>
<dbReference type="InterPro" id="IPR000045">
    <property type="entry name" value="Prepilin_IV_endopep_pep"/>
</dbReference>
<evidence type="ECO:0000256" key="2">
    <source>
        <dbReference type="ARBA" id="ARBA00022475"/>
    </source>
</evidence>
<dbReference type="RefSeq" id="WP_140849956.1">
    <property type="nucleotide sequence ID" value="NZ_RCZC01000002.1"/>
</dbReference>
<dbReference type="EMBL" id="RCZC01000002">
    <property type="protein sequence ID" value="TPG54821.1"/>
    <property type="molecule type" value="Genomic_DNA"/>
</dbReference>
<dbReference type="PANTHER" id="PTHR36506">
    <property type="entry name" value="PREFLAGELLIN PEPTIDASE"/>
    <property type="match status" value="1"/>
</dbReference>
<proteinExistence type="predicted"/>
<dbReference type="InterPro" id="IPR052218">
    <property type="entry name" value="Preflagellin_Peptidase"/>
</dbReference>
<comment type="caution">
    <text evidence="8">The sequence shown here is derived from an EMBL/GenBank/DDBJ whole genome shotgun (WGS) entry which is preliminary data.</text>
</comment>
<reference evidence="8 9" key="1">
    <citation type="journal article" date="2019" name="Environ. Microbiol.">
        <title>Species interactions and distinct microbial communities in high Arctic permafrost affected cryosols are associated with the CH4 and CO2 gas fluxes.</title>
        <authorList>
            <person name="Altshuler I."/>
            <person name="Hamel J."/>
            <person name="Turney S."/>
            <person name="Magnuson E."/>
            <person name="Levesque R."/>
            <person name="Greer C."/>
            <person name="Whyte L.G."/>
        </authorList>
    </citation>
    <scope>NUCLEOTIDE SEQUENCE [LARGE SCALE GENOMIC DNA]</scope>
    <source>
        <strain evidence="8 9">E6.1</strain>
    </source>
</reference>
<evidence type="ECO:0000259" key="7">
    <source>
        <dbReference type="Pfam" id="PF01478"/>
    </source>
</evidence>
<evidence type="ECO:0000256" key="5">
    <source>
        <dbReference type="ARBA" id="ARBA00023136"/>
    </source>
</evidence>
<name>A0A502FZL4_9SPHN</name>
<dbReference type="Pfam" id="PF01478">
    <property type="entry name" value="Peptidase_A24"/>
    <property type="match status" value="1"/>
</dbReference>